<evidence type="ECO:0000313" key="9">
    <source>
        <dbReference type="EMBL" id="TCL57465.1"/>
    </source>
</evidence>
<comment type="caution">
    <text evidence="9">The sequence shown here is derived from an EMBL/GenBank/DDBJ whole genome shotgun (WGS) entry which is preliminary data.</text>
</comment>
<reference evidence="9 10" key="1">
    <citation type="submission" date="2019-03" db="EMBL/GenBank/DDBJ databases">
        <title>Genomic Encyclopedia of Type Strains, Phase IV (KMG-IV): sequencing the most valuable type-strain genomes for metagenomic binning, comparative biology and taxonomic classification.</title>
        <authorList>
            <person name="Goeker M."/>
        </authorList>
    </citation>
    <scope>NUCLEOTIDE SEQUENCE [LARGE SCALE GENOMIC DNA]</scope>
    <source>
        <strain evidence="9 10">LX-B</strain>
    </source>
</reference>
<evidence type="ECO:0000259" key="8">
    <source>
        <dbReference type="PROSITE" id="PS50928"/>
    </source>
</evidence>
<keyword evidence="4 7" id="KW-0812">Transmembrane</keyword>
<feature type="domain" description="ABC transmembrane type-1" evidence="8">
    <location>
        <begin position="76"/>
        <end position="289"/>
    </location>
</feature>
<dbReference type="GO" id="GO:0005886">
    <property type="term" value="C:plasma membrane"/>
    <property type="evidence" value="ECO:0007669"/>
    <property type="project" value="UniProtKB-SubCell"/>
</dbReference>
<dbReference type="CDD" id="cd06261">
    <property type="entry name" value="TM_PBP2"/>
    <property type="match status" value="1"/>
</dbReference>
<evidence type="ECO:0000256" key="2">
    <source>
        <dbReference type="ARBA" id="ARBA00022448"/>
    </source>
</evidence>
<feature type="transmembrane region" description="Helical" evidence="7">
    <location>
        <begin position="270"/>
        <end position="290"/>
    </location>
</feature>
<evidence type="ECO:0000256" key="6">
    <source>
        <dbReference type="ARBA" id="ARBA00023136"/>
    </source>
</evidence>
<proteinExistence type="inferred from homology"/>
<sequence length="300" mass="34401">MKNRPKRFFRKKLNSERIGLLFILPNYLIYTVFVLIPVIWTLYLGFTDYNLMSAPKWVGIQNYVQAFQDENFTTALMNTFLFSIFTIFPSMVLGLIAAVLLNNKLLKGKAIFRACYYMPNIISMVAASMVWLWIYDPGHGLLNSILMAMKMETKDWLFDPFLAMPSVILVNIWNGLGYNMIIYLAGLQGIPEYLYEAATVDGASKLRQFFTITIPMIKPITFFLFVMACIKSFQVFDQVFIMTNGGPINSTTTIVHQIYQNAFQYNKMGYASAMALVLLLITTTITLFNFKYGNQESDII</sequence>
<gene>
    <name evidence="9" type="ORF">EDC14_104625</name>
</gene>
<feature type="transmembrane region" description="Helical" evidence="7">
    <location>
        <begin position="20"/>
        <end position="43"/>
    </location>
</feature>
<name>A0A4R1QWX3_HYDET</name>
<evidence type="ECO:0000256" key="5">
    <source>
        <dbReference type="ARBA" id="ARBA00022989"/>
    </source>
</evidence>
<dbReference type="PROSITE" id="PS50928">
    <property type="entry name" value="ABC_TM1"/>
    <property type="match status" value="1"/>
</dbReference>
<protein>
    <submittedName>
        <fullName evidence="9">Carbohydrate ABC transporter membrane protein 1 (CUT1 family)</fullName>
    </submittedName>
</protein>
<dbReference type="InterPro" id="IPR035906">
    <property type="entry name" value="MetI-like_sf"/>
</dbReference>
<dbReference type="InterPro" id="IPR051393">
    <property type="entry name" value="ABC_transporter_permease"/>
</dbReference>
<evidence type="ECO:0000313" key="10">
    <source>
        <dbReference type="Proteomes" id="UP000295008"/>
    </source>
</evidence>
<dbReference type="RefSeq" id="WP_132017139.1">
    <property type="nucleotide sequence ID" value="NZ_SLUN01000046.1"/>
</dbReference>
<dbReference type="PANTHER" id="PTHR30193">
    <property type="entry name" value="ABC TRANSPORTER PERMEASE PROTEIN"/>
    <property type="match status" value="1"/>
</dbReference>
<evidence type="ECO:0000256" key="7">
    <source>
        <dbReference type="RuleBase" id="RU363032"/>
    </source>
</evidence>
<feature type="transmembrane region" description="Helical" evidence="7">
    <location>
        <begin position="161"/>
        <end position="185"/>
    </location>
</feature>
<dbReference type="InterPro" id="IPR000515">
    <property type="entry name" value="MetI-like"/>
</dbReference>
<evidence type="ECO:0000256" key="3">
    <source>
        <dbReference type="ARBA" id="ARBA00022475"/>
    </source>
</evidence>
<dbReference type="SUPFAM" id="SSF161098">
    <property type="entry name" value="MetI-like"/>
    <property type="match status" value="1"/>
</dbReference>
<keyword evidence="2 7" id="KW-0813">Transport</keyword>
<dbReference type="PANTHER" id="PTHR30193:SF37">
    <property type="entry name" value="INNER MEMBRANE ABC TRANSPORTER PERMEASE PROTEIN YCJO"/>
    <property type="match status" value="1"/>
</dbReference>
<comment type="similarity">
    <text evidence="7">Belongs to the binding-protein-dependent transport system permease family.</text>
</comment>
<dbReference type="EMBL" id="SLUN01000046">
    <property type="protein sequence ID" value="TCL57465.1"/>
    <property type="molecule type" value="Genomic_DNA"/>
</dbReference>
<feature type="transmembrane region" description="Helical" evidence="7">
    <location>
        <begin position="216"/>
        <end position="236"/>
    </location>
</feature>
<dbReference type="AlphaFoldDB" id="A0A4R1QWX3"/>
<comment type="subcellular location">
    <subcellularLocation>
        <location evidence="1 7">Cell membrane</location>
        <topology evidence="1 7">Multi-pass membrane protein</topology>
    </subcellularLocation>
</comment>
<feature type="transmembrane region" description="Helical" evidence="7">
    <location>
        <begin position="114"/>
        <end position="134"/>
    </location>
</feature>
<accession>A0A4R1QWX3</accession>
<evidence type="ECO:0000256" key="4">
    <source>
        <dbReference type="ARBA" id="ARBA00022692"/>
    </source>
</evidence>
<keyword evidence="6 7" id="KW-0472">Membrane</keyword>
<dbReference type="Pfam" id="PF00528">
    <property type="entry name" value="BPD_transp_1"/>
    <property type="match status" value="1"/>
</dbReference>
<keyword evidence="5 7" id="KW-1133">Transmembrane helix</keyword>
<evidence type="ECO:0000256" key="1">
    <source>
        <dbReference type="ARBA" id="ARBA00004651"/>
    </source>
</evidence>
<organism evidence="9 10">
    <name type="scientific">Hydrogenispora ethanolica</name>
    <dbReference type="NCBI Taxonomy" id="1082276"/>
    <lineage>
        <taxon>Bacteria</taxon>
        <taxon>Bacillati</taxon>
        <taxon>Bacillota</taxon>
        <taxon>Hydrogenispora</taxon>
    </lineage>
</organism>
<dbReference type="GO" id="GO:0055085">
    <property type="term" value="P:transmembrane transport"/>
    <property type="evidence" value="ECO:0007669"/>
    <property type="project" value="InterPro"/>
</dbReference>
<dbReference type="Proteomes" id="UP000295008">
    <property type="component" value="Unassembled WGS sequence"/>
</dbReference>
<keyword evidence="3" id="KW-1003">Cell membrane</keyword>
<keyword evidence="10" id="KW-1185">Reference proteome</keyword>
<dbReference type="OrthoDB" id="9809173at2"/>
<feature type="transmembrane region" description="Helical" evidence="7">
    <location>
        <begin position="80"/>
        <end position="102"/>
    </location>
</feature>
<dbReference type="Gene3D" id="1.10.3720.10">
    <property type="entry name" value="MetI-like"/>
    <property type="match status" value="1"/>
</dbReference>
<dbReference type="SUPFAM" id="SSF160964">
    <property type="entry name" value="MalF N-terminal region-like"/>
    <property type="match status" value="1"/>
</dbReference>